<comment type="caution">
    <text evidence="3">The sequence shown here is derived from an EMBL/GenBank/DDBJ whole genome shotgun (WGS) entry which is preliminary data.</text>
</comment>
<keyword evidence="2" id="KW-0812">Transmembrane</keyword>
<gene>
    <name evidence="3" type="ORF">JO379_004593</name>
</gene>
<proteinExistence type="predicted"/>
<keyword evidence="2" id="KW-1133">Transmembrane helix</keyword>
<keyword evidence="2" id="KW-0472">Membrane</keyword>
<accession>A0ABS4Y8P0</accession>
<feature type="transmembrane region" description="Helical" evidence="2">
    <location>
        <begin position="6"/>
        <end position="26"/>
    </location>
</feature>
<evidence type="ECO:0008006" key="5">
    <source>
        <dbReference type="Google" id="ProtNLM"/>
    </source>
</evidence>
<feature type="region of interest" description="Disordered" evidence="1">
    <location>
        <begin position="165"/>
        <end position="223"/>
    </location>
</feature>
<evidence type="ECO:0000313" key="3">
    <source>
        <dbReference type="EMBL" id="MBP2405124.1"/>
    </source>
</evidence>
<dbReference type="Proteomes" id="UP001519291">
    <property type="component" value="Unassembled WGS sequence"/>
</dbReference>
<dbReference type="GeneID" id="91571458"/>
<keyword evidence="4" id="KW-1185">Reference proteome</keyword>
<dbReference type="RefSeq" id="WP_207303980.1">
    <property type="nucleotide sequence ID" value="NZ_JAGIOH010000001.1"/>
</dbReference>
<evidence type="ECO:0000256" key="1">
    <source>
        <dbReference type="SAM" id="MobiDB-lite"/>
    </source>
</evidence>
<protein>
    <recommendedName>
        <fullName evidence="5">DUF3592 domain-containing protein</fullName>
    </recommendedName>
</protein>
<dbReference type="EMBL" id="JAGIOH010000001">
    <property type="protein sequence ID" value="MBP2405124.1"/>
    <property type="molecule type" value="Genomic_DNA"/>
</dbReference>
<evidence type="ECO:0000256" key="2">
    <source>
        <dbReference type="SAM" id="Phobius"/>
    </source>
</evidence>
<feature type="transmembrane region" description="Helical" evidence="2">
    <location>
        <begin position="121"/>
        <end position="146"/>
    </location>
</feature>
<name>A0ABS4Y8P0_9ACTN</name>
<feature type="compositionally biased region" description="Pro residues" evidence="1">
    <location>
        <begin position="180"/>
        <end position="210"/>
    </location>
</feature>
<evidence type="ECO:0000313" key="4">
    <source>
        <dbReference type="Proteomes" id="UP001519291"/>
    </source>
</evidence>
<reference evidence="3 4" key="1">
    <citation type="submission" date="2021-03" db="EMBL/GenBank/DDBJ databases">
        <title>Sequencing the genomes of 1000 actinobacteria strains.</title>
        <authorList>
            <person name="Klenk H.-P."/>
        </authorList>
    </citation>
    <scope>NUCLEOTIDE SEQUENCE [LARGE SCALE GENOMIC DNA]</scope>
    <source>
        <strain evidence="3 4">DSM 41480</strain>
    </source>
</reference>
<feature type="compositionally biased region" description="Low complexity" evidence="1">
    <location>
        <begin position="169"/>
        <end position="179"/>
    </location>
</feature>
<organism evidence="3 4">
    <name type="scientific">Streptomyces syringium</name>
    <dbReference type="NCBI Taxonomy" id="76729"/>
    <lineage>
        <taxon>Bacteria</taxon>
        <taxon>Bacillati</taxon>
        <taxon>Actinomycetota</taxon>
        <taxon>Actinomycetes</taxon>
        <taxon>Kitasatosporales</taxon>
        <taxon>Streptomycetaceae</taxon>
        <taxon>Streptomyces</taxon>
    </lineage>
</organism>
<sequence>MFDVFALALPSLLAAGGIAAMIWAVVRLRRLRSAWRSGLTADAVCLRSYATTRTRRNGMHRSSTTTLTHLYEFSTPEGQTLRFEESGGPSSVVPGDTVPVRYPAGRPDRATAIPPGDTKTLVGIGVLLAFLTVFITACVGFGIFYLTVFGGLKDKAKDVIERSEDGVNAPAHSPSAPALPTGPPEDFPTGPPDGFPTGPPDGFPTGPPKGFPTDLPTGFPDER</sequence>